<protein>
    <submittedName>
        <fullName evidence="2">Uncharacterized protein</fullName>
    </submittedName>
</protein>
<evidence type="ECO:0000313" key="2">
    <source>
        <dbReference type="EMBL" id="CAK0902009.1"/>
    </source>
</evidence>
<gene>
    <name evidence="2" type="ORF">PCOR1329_LOCUS78782</name>
</gene>
<proteinExistence type="predicted"/>
<name>A0ABN9XQ17_9DINO</name>
<organism evidence="2 3">
    <name type="scientific">Prorocentrum cordatum</name>
    <dbReference type="NCBI Taxonomy" id="2364126"/>
    <lineage>
        <taxon>Eukaryota</taxon>
        <taxon>Sar</taxon>
        <taxon>Alveolata</taxon>
        <taxon>Dinophyceae</taxon>
        <taxon>Prorocentrales</taxon>
        <taxon>Prorocentraceae</taxon>
        <taxon>Prorocentrum</taxon>
    </lineage>
</organism>
<feature type="non-terminal residue" evidence="2">
    <location>
        <position position="1"/>
    </location>
</feature>
<sequence length="103" mass="11337">CLRDVADDAARNFEADVSYHEHQKAGFKWGPFEDKLRSDLGRASELLVAAGVATVQELSDTTTLARTVMRSNSRQACGCAPVDEESRDSRESEGSEESMLLEE</sequence>
<comment type="caution">
    <text evidence="2">The sequence shown here is derived from an EMBL/GenBank/DDBJ whole genome shotgun (WGS) entry which is preliminary data.</text>
</comment>
<evidence type="ECO:0000256" key="1">
    <source>
        <dbReference type="SAM" id="MobiDB-lite"/>
    </source>
</evidence>
<dbReference type="EMBL" id="CAUYUJ010021014">
    <property type="protein sequence ID" value="CAK0902009.1"/>
    <property type="molecule type" value="Genomic_DNA"/>
</dbReference>
<keyword evidence="3" id="KW-1185">Reference proteome</keyword>
<feature type="compositionally biased region" description="Acidic residues" evidence="1">
    <location>
        <begin position="94"/>
        <end position="103"/>
    </location>
</feature>
<accession>A0ABN9XQ17</accession>
<dbReference type="Proteomes" id="UP001189429">
    <property type="component" value="Unassembled WGS sequence"/>
</dbReference>
<evidence type="ECO:0000313" key="3">
    <source>
        <dbReference type="Proteomes" id="UP001189429"/>
    </source>
</evidence>
<reference evidence="2" key="1">
    <citation type="submission" date="2023-10" db="EMBL/GenBank/DDBJ databases">
        <authorList>
            <person name="Chen Y."/>
            <person name="Shah S."/>
            <person name="Dougan E. K."/>
            <person name="Thang M."/>
            <person name="Chan C."/>
        </authorList>
    </citation>
    <scope>NUCLEOTIDE SEQUENCE [LARGE SCALE GENOMIC DNA]</scope>
</reference>
<feature type="region of interest" description="Disordered" evidence="1">
    <location>
        <begin position="75"/>
        <end position="103"/>
    </location>
</feature>